<dbReference type="Proteomes" id="UP001189122">
    <property type="component" value="Unassembled WGS sequence"/>
</dbReference>
<evidence type="ECO:0000259" key="1">
    <source>
        <dbReference type="Pfam" id="PF05667"/>
    </source>
</evidence>
<dbReference type="PANTHER" id="PTHR15668:SF4">
    <property type="entry name" value="COILED-COIL DOMAIN-CONTAINING PROTEIN 22"/>
    <property type="match status" value="1"/>
</dbReference>
<dbReference type="EMBL" id="LR743603">
    <property type="protein sequence ID" value="CAA2633317.1"/>
    <property type="molecule type" value="Genomic_DNA"/>
</dbReference>
<dbReference type="InterPro" id="IPR048348">
    <property type="entry name" value="CCDC22_CC"/>
</dbReference>
<feature type="domain" description="CCDC22 coiled-coil" evidence="1">
    <location>
        <begin position="11"/>
        <end position="222"/>
    </location>
</feature>
<protein>
    <recommendedName>
        <fullName evidence="1">CCDC22 coiled-coil domain-containing protein</fullName>
    </recommendedName>
</protein>
<sequence>MTQGDDKYSTKLVEKLVSLHEQVSKMQNIIENQQSQEKMLTEGLSAKASEAQDLEDELQIYKLIGEMALEDTQCTEMYIMELGKKIDARSSGLLELKTQWNAFAKSFEERRALIELELYGNKPDQLEKLQQLKEMELETCVIRSELHKREEESSRLATDLENQPKIPLRRSYLQRITEITRNSRKQDADIEQIIRDTRELQLESNSINERLHRAYAVVNEAVSRYLQWAFDPKWSFLI</sequence>
<accession>A0A7I8JRM7</accession>
<gene>
    <name evidence="2" type="ORF">SI7747_16018842</name>
</gene>
<dbReference type="AlphaFoldDB" id="A0A7I8JRM7"/>
<dbReference type="GO" id="GO:0097602">
    <property type="term" value="F:cullin family protein binding"/>
    <property type="evidence" value="ECO:0007669"/>
    <property type="project" value="TreeGrafter"/>
</dbReference>
<dbReference type="InterPro" id="IPR008530">
    <property type="entry name" value="CCDC22"/>
</dbReference>
<evidence type="ECO:0000313" key="2">
    <source>
        <dbReference type="EMBL" id="CAA2633317.1"/>
    </source>
</evidence>
<dbReference type="EMBL" id="CACRZD030000016">
    <property type="protein sequence ID" value="CAA6672431.1"/>
    <property type="molecule type" value="Genomic_DNA"/>
</dbReference>
<keyword evidence="3" id="KW-1185">Reference proteome</keyword>
<dbReference type="GO" id="GO:2000060">
    <property type="term" value="P:positive regulation of ubiquitin-dependent protein catabolic process"/>
    <property type="evidence" value="ECO:0007669"/>
    <property type="project" value="TreeGrafter"/>
</dbReference>
<evidence type="ECO:0000313" key="3">
    <source>
        <dbReference type="Proteomes" id="UP001189122"/>
    </source>
</evidence>
<dbReference type="Pfam" id="PF05667">
    <property type="entry name" value="CCDC22_CC"/>
    <property type="match status" value="1"/>
</dbReference>
<organism evidence="2">
    <name type="scientific">Spirodela intermedia</name>
    <name type="common">Intermediate duckweed</name>
    <dbReference type="NCBI Taxonomy" id="51605"/>
    <lineage>
        <taxon>Eukaryota</taxon>
        <taxon>Viridiplantae</taxon>
        <taxon>Streptophyta</taxon>
        <taxon>Embryophyta</taxon>
        <taxon>Tracheophyta</taxon>
        <taxon>Spermatophyta</taxon>
        <taxon>Magnoliopsida</taxon>
        <taxon>Liliopsida</taxon>
        <taxon>Araceae</taxon>
        <taxon>Lemnoideae</taxon>
        <taxon>Spirodela</taxon>
    </lineage>
</organism>
<name>A0A7I8JRM7_SPIIN</name>
<reference evidence="2 3" key="1">
    <citation type="submission" date="2019-12" db="EMBL/GenBank/DDBJ databases">
        <authorList>
            <person name="Scholz U."/>
            <person name="Mascher M."/>
            <person name="Fiebig A."/>
        </authorList>
    </citation>
    <scope>NUCLEOTIDE SEQUENCE</scope>
</reference>
<proteinExistence type="predicted"/>
<dbReference type="PANTHER" id="PTHR15668">
    <property type="entry name" value="JM1 PROTEIN"/>
    <property type="match status" value="1"/>
</dbReference>